<dbReference type="GO" id="GO:0016810">
    <property type="term" value="F:hydrolase activity, acting on carbon-nitrogen (but not peptide) bonds"/>
    <property type="evidence" value="ECO:0007669"/>
    <property type="project" value="InterPro"/>
</dbReference>
<evidence type="ECO:0000313" key="4">
    <source>
        <dbReference type="Proteomes" id="UP000198462"/>
    </source>
</evidence>
<dbReference type="SUPFAM" id="SSF51556">
    <property type="entry name" value="Metallo-dependent hydrolases"/>
    <property type="match status" value="1"/>
</dbReference>
<dbReference type="EMBL" id="NFZT01000001">
    <property type="protein sequence ID" value="OWV32604.1"/>
    <property type="molecule type" value="Genomic_DNA"/>
</dbReference>
<dbReference type="Gene3D" id="3.20.20.140">
    <property type="entry name" value="Metal-dependent hydrolases"/>
    <property type="match status" value="1"/>
</dbReference>
<dbReference type="AlphaFoldDB" id="A0A219B360"/>
<reference evidence="4" key="1">
    <citation type="submission" date="2017-05" db="EMBL/GenBank/DDBJ databases">
        <authorList>
            <person name="Lin X."/>
        </authorList>
    </citation>
    <scope>NUCLEOTIDE SEQUENCE [LARGE SCALE GENOMIC DNA]</scope>
    <source>
        <strain evidence="4">JLT2012</strain>
    </source>
</reference>
<gene>
    <name evidence="3" type="ORF">B5C34_03485</name>
</gene>
<dbReference type="Pfam" id="PF01979">
    <property type="entry name" value="Amidohydro_1"/>
    <property type="match status" value="1"/>
</dbReference>
<keyword evidence="1" id="KW-0732">Signal</keyword>
<accession>A0A219B360</accession>
<dbReference type="CDD" id="cd01309">
    <property type="entry name" value="Met_dep_hydrolase_C"/>
    <property type="match status" value="1"/>
</dbReference>
<dbReference type="InterPro" id="IPR051781">
    <property type="entry name" value="Metallo-dep_Hydrolase"/>
</dbReference>
<dbReference type="SUPFAM" id="SSF51338">
    <property type="entry name" value="Composite domain of metallo-dependent hydrolases"/>
    <property type="match status" value="1"/>
</dbReference>
<dbReference type="PANTHER" id="PTHR43135">
    <property type="entry name" value="ALPHA-D-RIBOSE 1-METHYLPHOSPHONATE 5-TRIPHOSPHATE DIPHOSPHATASE"/>
    <property type="match status" value="1"/>
</dbReference>
<dbReference type="Gene3D" id="2.30.40.10">
    <property type="entry name" value="Urease, subunit C, domain 1"/>
    <property type="match status" value="1"/>
</dbReference>
<dbReference type="PANTHER" id="PTHR43135:SF3">
    <property type="entry name" value="ALPHA-D-RIBOSE 1-METHYLPHOSPHONATE 5-TRIPHOSPHATE DIPHOSPHATASE"/>
    <property type="match status" value="1"/>
</dbReference>
<dbReference type="Proteomes" id="UP000198462">
    <property type="component" value="Unassembled WGS sequence"/>
</dbReference>
<feature type="chain" id="PRO_5012917006" evidence="1">
    <location>
        <begin position="50"/>
        <end position="500"/>
    </location>
</feature>
<keyword evidence="4" id="KW-1185">Reference proteome</keyword>
<feature type="domain" description="Amidohydrolase-related" evidence="2">
    <location>
        <begin position="413"/>
        <end position="463"/>
    </location>
</feature>
<proteinExistence type="predicted"/>
<comment type="caution">
    <text evidence="3">The sequence shown here is derived from an EMBL/GenBank/DDBJ whole genome shotgun (WGS) entry which is preliminary data.</text>
</comment>
<feature type="signal peptide" evidence="1">
    <location>
        <begin position="1"/>
        <end position="49"/>
    </location>
</feature>
<evidence type="ECO:0000313" key="3">
    <source>
        <dbReference type="EMBL" id="OWV32604.1"/>
    </source>
</evidence>
<dbReference type="InterPro" id="IPR032466">
    <property type="entry name" value="Metal_Hydrolase"/>
</dbReference>
<organism evidence="3 4">
    <name type="scientific">Pacificimonas flava</name>
    <dbReference type="NCBI Taxonomy" id="1234595"/>
    <lineage>
        <taxon>Bacteria</taxon>
        <taxon>Pseudomonadati</taxon>
        <taxon>Pseudomonadota</taxon>
        <taxon>Alphaproteobacteria</taxon>
        <taxon>Sphingomonadales</taxon>
        <taxon>Sphingosinicellaceae</taxon>
        <taxon>Pacificimonas</taxon>
    </lineage>
</organism>
<keyword evidence="3" id="KW-0378">Hydrolase</keyword>
<name>A0A219B360_9SPHN</name>
<protein>
    <submittedName>
        <fullName evidence="3">Amidohydrolase</fullName>
    </submittedName>
</protein>
<sequence>MWTTAWRANANLRNRRARACIPRRRKRALRNLIALVGALAVGACATANANQSGTATASSEPIPVIDKNPYASTYRPYGSVPTLLTGANIYDGAGGRIMGGQVLMVDGKVAAIGQTVEAPAGTETIDAAGKWVTPGVIDVHSHLGDYPTPSVMAHSDGNEVSGPVTAEVHAEHAVWPQDPGFSRALAAGVTTLHVLPGSANLFGGRGVTLRNVPARTVQGMKFPDAPYSLKMACGENPKRVYGSRGRMPASRMGNFALYRKTWQDAVEYDRKWDRWEEKVENGTAKASDMPDRNLQMETLRGVLDGEILVQNHCYRADEMALILDLAKEFGYHVSAFHHAVEAYKIGDLLAEADTCAAMWADWWGFKMESYDGIQENIPFVEAEGACAITHSDDEIGIQRLNQETAKAWADGNRAGLNIPAETAWTWVGVNAAKAIGLEDEIGSLEPGKRADVVLWNGDPLSNYSRPEKVWIDGALMYDVETGMRPVSDFELGQPGEGDTK</sequence>
<dbReference type="STRING" id="1234595.C725_1473"/>
<dbReference type="InterPro" id="IPR006680">
    <property type="entry name" value="Amidohydro-rel"/>
</dbReference>
<dbReference type="InterPro" id="IPR011059">
    <property type="entry name" value="Metal-dep_hydrolase_composite"/>
</dbReference>
<evidence type="ECO:0000259" key="2">
    <source>
        <dbReference type="Pfam" id="PF01979"/>
    </source>
</evidence>
<evidence type="ECO:0000256" key="1">
    <source>
        <dbReference type="SAM" id="SignalP"/>
    </source>
</evidence>